<evidence type="ECO:0000259" key="1">
    <source>
        <dbReference type="Pfam" id="PF07287"/>
    </source>
</evidence>
<dbReference type="Pfam" id="PF07287">
    <property type="entry name" value="AtuA"/>
    <property type="match status" value="1"/>
</dbReference>
<dbReference type="EMBL" id="CP018080">
    <property type="protein sequence ID" value="APE46002.1"/>
    <property type="molecule type" value="Genomic_DNA"/>
</dbReference>
<dbReference type="PANTHER" id="PTHR47708">
    <property type="match status" value="1"/>
</dbReference>
<gene>
    <name evidence="3" type="ORF">BOO69_20835</name>
</gene>
<feature type="domain" description="AtuA-like ferredoxin-fold" evidence="2">
    <location>
        <begin position="484"/>
        <end position="581"/>
    </location>
</feature>
<keyword evidence="3" id="KW-0614">Plasmid</keyword>
<reference evidence="3 4" key="1">
    <citation type="submission" date="2016-11" db="EMBL/GenBank/DDBJ databases">
        <title>Complete genome sequence of Sulfitobacter sp. AM1-D1, a toxic bacteria associated with marine dinoflagellate Alexandrium minutum in East China Sea.</title>
        <authorList>
            <person name="Yang Q."/>
            <person name="Zhang X."/>
            <person name="Tian X."/>
        </authorList>
    </citation>
    <scope>NUCLEOTIDE SEQUENCE [LARGE SCALE GENOMIC DNA]</scope>
    <source>
        <strain evidence="3 4">AM1-D1</strain>
        <plasmid evidence="3 4">unnamed4</plasmid>
    </source>
</reference>
<dbReference type="InterPro" id="IPR056362">
    <property type="entry name" value="AtuA-like_ferredoxin_dom"/>
</dbReference>
<geneLocation type="plasmid" evidence="3 4">
    <name>unnamed4</name>
</geneLocation>
<dbReference type="RefSeq" id="WP_071974313.1">
    <property type="nucleotide sequence ID" value="NZ_CP018080.1"/>
</dbReference>
<sequence>MKASVRIGGGGGFWGDSPEGARQIVEKGEVDYLVMDFLAEITMSILARMKAKSPDLGYTPDFVTKVMKPLAGQIAAQRIKVVTNAGGMNVDACRDALAAVFEEAGVDLSIAVVRGDDISAQADALREAGTTEMFSGAPMPAKLSSMNAYLGARAIARALSEGADVVLTGRVVDSATVLGPLMHEFGWADTDYDLLSAGSLAGHLLECGPQVTGGIFTDWRDVPGWEDMGFPIAVCRPDGSFDITKPEGTGGLVSPATVGEQMCYEVGDPTAYALPDVTCDWSGVTLAQAGENVVTVTGAKGRAPSPDLKVSATWPDGYRSAVTMMIAGRDAGSKAQATGEAILKRIARLVEQAGLPPFPETMIEVLGADSNYGTDPARSPAREVVLKLAARHPDKQALEIFAGEIYPAACSMAQGITGFAGGRPAPQPVIRLFSCLVPKACVPMTLDVEGRTIEIGHGPTGNSAPATLPAGEVATPQGRTATLPLIALAHGRSGDKGDKANIGILARDPAYLPWIRRALTPKAIADWFAHFVQGEVTIYEWPGIDGLNILMDRALGGGGVASLRHDPQGKALAQILLDMPVEVPAEWADKPAFAALASEATA</sequence>
<name>A0A1J0WNW6_9RHOB</name>
<dbReference type="KEGG" id="suam:BOO69_20835"/>
<keyword evidence="4" id="KW-1185">Reference proteome</keyword>
<evidence type="ECO:0000313" key="4">
    <source>
        <dbReference type="Proteomes" id="UP000181897"/>
    </source>
</evidence>
<organism evidence="3 4">
    <name type="scientific">Sulfitobacter alexandrii</name>
    <dbReference type="NCBI Taxonomy" id="1917485"/>
    <lineage>
        <taxon>Bacteria</taxon>
        <taxon>Pseudomonadati</taxon>
        <taxon>Pseudomonadota</taxon>
        <taxon>Alphaproteobacteria</taxon>
        <taxon>Rhodobacterales</taxon>
        <taxon>Roseobacteraceae</taxon>
        <taxon>Sulfitobacter</taxon>
    </lineage>
</organism>
<proteinExistence type="predicted"/>
<dbReference type="OrthoDB" id="9763456at2"/>
<evidence type="ECO:0000313" key="3">
    <source>
        <dbReference type="EMBL" id="APE46002.1"/>
    </source>
</evidence>
<protein>
    <submittedName>
        <fullName evidence="3">Terpene utilization protein AtuA</fullName>
    </submittedName>
</protein>
<dbReference type="Pfam" id="PF23544">
    <property type="entry name" value="AtuA_ferredoxin"/>
    <property type="match status" value="1"/>
</dbReference>
<dbReference type="PANTHER" id="PTHR47708:SF2">
    <property type="entry name" value="SI:CH73-132F6.5"/>
    <property type="match status" value="1"/>
</dbReference>
<evidence type="ECO:0000259" key="2">
    <source>
        <dbReference type="Pfam" id="PF23544"/>
    </source>
</evidence>
<dbReference type="AlphaFoldDB" id="A0A1J0WNW6"/>
<feature type="domain" description="Acyclic terpene utilisation N-terminal" evidence="1">
    <location>
        <begin position="5"/>
        <end position="446"/>
    </location>
</feature>
<dbReference type="Proteomes" id="UP000181897">
    <property type="component" value="Plasmid unnamed4"/>
</dbReference>
<accession>A0A1J0WNW6</accession>
<dbReference type="InterPro" id="IPR010839">
    <property type="entry name" value="AtuA_N"/>
</dbReference>